<sequence length="159" mass="18566">MSLNRHLIIYVYCNSDLCQVTSYNLYNSEIKGHRMSSKVSDLRFFDEIQASFNLNNIRAFALNVDCDEFSSFAEYYKLLIRCRDFCQKYGVFFYLSNSILLDVVSAVTQTKTMIKEGEKISIILLISADNEPYYVTLIREKNSYKIFEMGYPEAQSLQK</sequence>
<proteinExistence type="predicted"/>
<keyword evidence="1" id="KW-1185">Reference proteome</keyword>
<evidence type="ECO:0000313" key="2">
    <source>
        <dbReference type="WBParaSite" id="PDA_v2.g30483.t1"/>
    </source>
</evidence>
<accession>A0A914QGE1</accession>
<organism evidence="1 2">
    <name type="scientific">Panagrolaimus davidi</name>
    <dbReference type="NCBI Taxonomy" id="227884"/>
    <lineage>
        <taxon>Eukaryota</taxon>
        <taxon>Metazoa</taxon>
        <taxon>Ecdysozoa</taxon>
        <taxon>Nematoda</taxon>
        <taxon>Chromadorea</taxon>
        <taxon>Rhabditida</taxon>
        <taxon>Tylenchina</taxon>
        <taxon>Panagrolaimomorpha</taxon>
        <taxon>Panagrolaimoidea</taxon>
        <taxon>Panagrolaimidae</taxon>
        <taxon>Panagrolaimus</taxon>
    </lineage>
</organism>
<dbReference type="WBParaSite" id="PDA_v2.g30483.t1">
    <property type="protein sequence ID" value="PDA_v2.g30483.t1"/>
    <property type="gene ID" value="PDA_v2.g30483"/>
</dbReference>
<reference evidence="2" key="1">
    <citation type="submission" date="2022-11" db="UniProtKB">
        <authorList>
            <consortium name="WormBaseParasite"/>
        </authorList>
    </citation>
    <scope>IDENTIFICATION</scope>
</reference>
<protein>
    <submittedName>
        <fullName evidence="2">Uncharacterized protein</fullName>
    </submittedName>
</protein>
<evidence type="ECO:0000313" key="1">
    <source>
        <dbReference type="Proteomes" id="UP000887578"/>
    </source>
</evidence>
<dbReference type="AlphaFoldDB" id="A0A914QGE1"/>
<dbReference type="Proteomes" id="UP000887578">
    <property type="component" value="Unplaced"/>
</dbReference>
<name>A0A914QGE1_9BILA</name>